<proteinExistence type="predicted"/>
<dbReference type="AlphaFoldDB" id="A0AAV4PNG3"/>
<evidence type="ECO:0000313" key="2">
    <source>
        <dbReference type="EMBL" id="GIX97935.1"/>
    </source>
</evidence>
<evidence type="ECO:0000313" key="3">
    <source>
        <dbReference type="Proteomes" id="UP001054837"/>
    </source>
</evidence>
<evidence type="ECO:0000256" key="1">
    <source>
        <dbReference type="SAM" id="Phobius"/>
    </source>
</evidence>
<keyword evidence="1" id="KW-0472">Membrane</keyword>
<reference evidence="2 3" key="1">
    <citation type="submission" date="2021-06" db="EMBL/GenBank/DDBJ databases">
        <title>Caerostris darwini draft genome.</title>
        <authorList>
            <person name="Kono N."/>
            <person name="Arakawa K."/>
        </authorList>
    </citation>
    <scope>NUCLEOTIDE SEQUENCE [LARGE SCALE GENOMIC DNA]</scope>
</reference>
<comment type="caution">
    <text evidence="2">The sequence shown here is derived from an EMBL/GenBank/DDBJ whole genome shotgun (WGS) entry which is preliminary data.</text>
</comment>
<keyword evidence="3" id="KW-1185">Reference proteome</keyword>
<sequence length="71" mass="7805">MCNLPEVDGGDDIWQHSALTAGAGVAASILIVVAVCIYYFRRVYLEKKHRPMGATKTLMCHITVVSVVQRT</sequence>
<keyword evidence="1" id="KW-1133">Transmembrane helix</keyword>
<protein>
    <submittedName>
        <fullName evidence="2">Uncharacterized protein</fullName>
    </submittedName>
</protein>
<dbReference type="Proteomes" id="UP001054837">
    <property type="component" value="Unassembled WGS sequence"/>
</dbReference>
<accession>A0AAV4PNG3</accession>
<organism evidence="2 3">
    <name type="scientific">Caerostris darwini</name>
    <dbReference type="NCBI Taxonomy" id="1538125"/>
    <lineage>
        <taxon>Eukaryota</taxon>
        <taxon>Metazoa</taxon>
        <taxon>Ecdysozoa</taxon>
        <taxon>Arthropoda</taxon>
        <taxon>Chelicerata</taxon>
        <taxon>Arachnida</taxon>
        <taxon>Araneae</taxon>
        <taxon>Araneomorphae</taxon>
        <taxon>Entelegynae</taxon>
        <taxon>Araneoidea</taxon>
        <taxon>Araneidae</taxon>
        <taxon>Caerostris</taxon>
    </lineage>
</organism>
<gene>
    <name evidence="2" type="ORF">CDAR_297911</name>
</gene>
<dbReference type="EMBL" id="BPLQ01003097">
    <property type="protein sequence ID" value="GIX97935.1"/>
    <property type="molecule type" value="Genomic_DNA"/>
</dbReference>
<feature type="transmembrane region" description="Helical" evidence="1">
    <location>
        <begin position="20"/>
        <end position="40"/>
    </location>
</feature>
<name>A0AAV4PNG3_9ARAC</name>
<keyword evidence="1" id="KW-0812">Transmembrane</keyword>